<evidence type="ECO:0000256" key="7">
    <source>
        <dbReference type="ARBA" id="ARBA00022833"/>
    </source>
</evidence>
<dbReference type="InterPro" id="IPR003730">
    <property type="entry name" value="Cu_polyphenol_OxRdtase"/>
</dbReference>
<comment type="catalytic activity">
    <reaction evidence="10">
        <text>adenosine + phosphate = alpha-D-ribose 1-phosphate + adenine</text>
        <dbReference type="Rhea" id="RHEA:27642"/>
        <dbReference type="ChEBI" id="CHEBI:16335"/>
        <dbReference type="ChEBI" id="CHEBI:16708"/>
        <dbReference type="ChEBI" id="CHEBI:43474"/>
        <dbReference type="ChEBI" id="CHEBI:57720"/>
        <dbReference type="EC" id="2.4.2.1"/>
    </reaction>
    <physiologicalReaction direction="left-to-right" evidence="10">
        <dbReference type="Rhea" id="RHEA:27643"/>
    </physiologicalReaction>
</comment>
<evidence type="ECO:0000256" key="4">
    <source>
        <dbReference type="ARBA" id="ARBA00022679"/>
    </source>
</evidence>
<gene>
    <name evidence="13" type="ORF">BK826_01030</name>
</gene>
<dbReference type="GO" id="GO:0016787">
    <property type="term" value="F:hydrolase activity"/>
    <property type="evidence" value="ECO:0007669"/>
    <property type="project" value="UniProtKB-KW"/>
</dbReference>
<dbReference type="InterPro" id="IPR011324">
    <property type="entry name" value="Cytotoxic_necrot_fac-like_cat"/>
</dbReference>
<evidence type="ECO:0000313" key="14">
    <source>
        <dbReference type="Proteomes" id="UP000179540"/>
    </source>
</evidence>
<dbReference type="Proteomes" id="UP000179540">
    <property type="component" value="Unassembled WGS sequence"/>
</dbReference>
<dbReference type="CDD" id="cd16833">
    <property type="entry name" value="YfiH"/>
    <property type="match status" value="1"/>
</dbReference>
<evidence type="ECO:0000256" key="8">
    <source>
        <dbReference type="ARBA" id="ARBA00023008"/>
    </source>
</evidence>
<feature type="compositionally biased region" description="Basic and acidic residues" evidence="12">
    <location>
        <begin position="268"/>
        <end position="283"/>
    </location>
</feature>
<dbReference type="Pfam" id="PF02578">
    <property type="entry name" value="Cu-oxidase_4"/>
    <property type="match status" value="1"/>
</dbReference>
<dbReference type="AlphaFoldDB" id="A0A1S2N2M3"/>
<evidence type="ECO:0000256" key="5">
    <source>
        <dbReference type="ARBA" id="ARBA00022723"/>
    </source>
</evidence>
<evidence type="ECO:0000256" key="2">
    <source>
        <dbReference type="ARBA" id="ARBA00003215"/>
    </source>
</evidence>
<name>A0A1S2N2M3_9MICC</name>
<proteinExistence type="inferred from homology"/>
<dbReference type="OrthoDB" id="4279at2"/>
<keyword evidence="4" id="KW-0808">Transferase</keyword>
<dbReference type="GO" id="GO:0017061">
    <property type="term" value="F:S-methyl-5-thioadenosine phosphorylase activity"/>
    <property type="evidence" value="ECO:0007669"/>
    <property type="project" value="UniProtKB-EC"/>
</dbReference>
<comment type="catalytic activity">
    <reaction evidence="11">
        <text>S-methyl-5'-thioadenosine + phosphate = 5-(methylsulfanyl)-alpha-D-ribose 1-phosphate + adenine</text>
        <dbReference type="Rhea" id="RHEA:11852"/>
        <dbReference type="ChEBI" id="CHEBI:16708"/>
        <dbReference type="ChEBI" id="CHEBI:17509"/>
        <dbReference type="ChEBI" id="CHEBI:43474"/>
        <dbReference type="ChEBI" id="CHEBI:58533"/>
        <dbReference type="EC" id="2.4.2.28"/>
    </reaction>
    <physiologicalReaction direction="left-to-right" evidence="11">
        <dbReference type="Rhea" id="RHEA:11853"/>
    </physiologicalReaction>
</comment>
<evidence type="ECO:0000256" key="1">
    <source>
        <dbReference type="ARBA" id="ARBA00000553"/>
    </source>
</evidence>
<dbReference type="EMBL" id="MODZ01000001">
    <property type="protein sequence ID" value="OIJ37028.1"/>
    <property type="molecule type" value="Genomic_DNA"/>
</dbReference>
<comment type="function">
    <text evidence="2">Purine nucleoside enzyme that catalyzes the phosphorolysis of adenosine and inosine nucleosides, yielding D-ribose 1-phosphate and the respective free bases, adenine and hypoxanthine. Also catalyzes the phosphorolysis of S-methyl-5'-thioadenosine into adenine and S-methyl-5-thio-alpha-D-ribose 1-phosphate. Also has adenosine deaminase activity.</text>
</comment>
<dbReference type="PANTHER" id="PTHR30616:SF2">
    <property type="entry name" value="PURINE NUCLEOSIDE PHOSPHORYLASE LACC1"/>
    <property type="match status" value="1"/>
</dbReference>
<accession>A0A1S2N2M3</accession>
<evidence type="ECO:0000256" key="10">
    <source>
        <dbReference type="ARBA" id="ARBA00048968"/>
    </source>
</evidence>
<comment type="catalytic activity">
    <reaction evidence="9">
        <text>adenosine + H2O + H(+) = inosine + NH4(+)</text>
        <dbReference type="Rhea" id="RHEA:24408"/>
        <dbReference type="ChEBI" id="CHEBI:15377"/>
        <dbReference type="ChEBI" id="CHEBI:15378"/>
        <dbReference type="ChEBI" id="CHEBI:16335"/>
        <dbReference type="ChEBI" id="CHEBI:17596"/>
        <dbReference type="ChEBI" id="CHEBI:28938"/>
        <dbReference type="EC" id="3.5.4.4"/>
    </reaction>
    <physiologicalReaction direction="left-to-right" evidence="9">
        <dbReference type="Rhea" id="RHEA:24409"/>
    </physiologicalReaction>
</comment>
<sequence length="283" mass="29776">MRILTEPDGIRLAVTDRDDGNLALHAGPDPAAAQARRRRVERTLGVAAGRLLFLEQVHGTAVAAADEAPTIPAESAPSRERELAPIADAALTRTGRPLVVLTADCLPVLFATEDPSLAAVAHAGRRGLLDGILPRVLEALAAAGAERIRAWIGPGVCGSCYEVPESLAAEAEAILPGIAARTAWGTASLDLPGAARTQLTATAERLGLRLGISSELSACTLEDPDQFSHRRAPGEGRLAAILVPQPRSEPPARTQPQAQPHPDGVDAAPHRRDHEQQRGGHRR</sequence>
<organism evidence="13 14">
    <name type="scientific">Rothia kristinae</name>
    <dbReference type="NCBI Taxonomy" id="37923"/>
    <lineage>
        <taxon>Bacteria</taxon>
        <taxon>Bacillati</taxon>
        <taxon>Actinomycetota</taxon>
        <taxon>Actinomycetes</taxon>
        <taxon>Micrococcales</taxon>
        <taxon>Micrococcaceae</taxon>
        <taxon>Rothia</taxon>
    </lineage>
</organism>
<evidence type="ECO:0000256" key="3">
    <source>
        <dbReference type="ARBA" id="ARBA00007353"/>
    </source>
</evidence>
<comment type="catalytic activity">
    <reaction evidence="1">
        <text>inosine + phosphate = alpha-D-ribose 1-phosphate + hypoxanthine</text>
        <dbReference type="Rhea" id="RHEA:27646"/>
        <dbReference type="ChEBI" id="CHEBI:17368"/>
        <dbReference type="ChEBI" id="CHEBI:17596"/>
        <dbReference type="ChEBI" id="CHEBI:43474"/>
        <dbReference type="ChEBI" id="CHEBI:57720"/>
        <dbReference type="EC" id="2.4.2.1"/>
    </reaction>
    <physiologicalReaction direction="left-to-right" evidence="1">
        <dbReference type="Rhea" id="RHEA:27647"/>
    </physiologicalReaction>
</comment>
<evidence type="ECO:0008006" key="15">
    <source>
        <dbReference type="Google" id="ProtNLM"/>
    </source>
</evidence>
<dbReference type="Gene3D" id="3.60.140.10">
    <property type="entry name" value="CNF1/YfiH-like putative cysteine hydrolases"/>
    <property type="match status" value="1"/>
</dbReference>
<dbReference type="GO" id="GO:0005507">
    <property type="term" value="F:copper ion binding"/>
    <property type="evidence" value="ECO:0007669"/>
    <property type="project" value="TreeGrafter"/>
</dbReference>
<evidence type="ECO:0000256" key="12">
    <source>
        <dbReference type="SAM" id="MobiDB-lite"/>
    </source>
</evidence>
<reference evidence="13 14" key="1">
    <citation type="submission" date="2016-10" db="EMBL/GenBank/DDBJ databases">
        <title>Draft genome sequence of strain LCT isolated from the Shenzhou X spacecraft of China.</title>
        <authorList>
            <person name="Huang B."/>
        </authorList>
    </citation>
    <scope>NUCLEOTIDE SEQUENCE [LARGE SCALE GENOMIC DNA]</scope>
    <source>
        <strain evidence="13 14">LCT-H5</strain>
    </source>
</reference>
<evidence type="ECO:0000256" key="6">
    <source>
        <dbReference type="ARBA" id="ARBA00022801"/>
    </source>
</evidence>
<evidence type="ECO:0000256" key="9">
    <source>
        <dbReference type="ARBA" id="ARBA00047989"/>
    </source>
</evidence>
<dbReference type="PANTHER" id="PTHR30616">
    <property type="entry name" value="UNCHARACTERIZED PROTEIN YFIH"/>
    <property type="match status" value="1"/>
</dbReference>
<keyword evidence="8" id="KW-0186">Copper</keyword>
<comment type="similarity">
    <text evidence="3">Belongs to the purine nucleoside phosphorylase YfiH/LACC1 family.</text>
</comment>
<dbReference type="RefSeq" id="WP_075513948.1">
    <property type="nucleotide sequence ID" value="NZ_MODZ01000001.1"/>
</dbReference>
<feature type="region of interest" description="Disordered" evidence="12">
    <location>
        <begin position="239"/>
        <end position="283"/>
    </location>
</feature>
<comment type="caution">
    <text evidence="13">The sequence shown here is derived from an EMBL/GenBank/DDBJ whole genome shotgun (WGS) entry which is preliminary data.</text>
</comment>
<keyword evidence="5" id="KW-0479">Metal-binding</keyword>
<keyword evidence="7" id="KW-0862">Zinc</keyword>
<evidence type="ECO:0000256" key="11">
    <source>
        <dbReference type="ARBA" id="ARBA00049893"/>
    </source>
</evidence>
<protein>
    <recommendedName>
        <fullName evidence="15">Laccase domain protein yfiH</fullName>
    </recommendedName>
</protein>
<evidence type="ECO:0000313" key="13">
    <source>
        <dbReference type="EMBL" id="OIJ37028.1"/>
    </source>
</evidence>
<dbReference type="InterPro" id="IPR038371">
    <property type="entry name" value="Cu_polyphenol_OxRdtase_sf"/>
</dbReference>
<dbReference type="SUPFAM" id="SSF64438">
    <property type="entry name" value="CNF1/YfiH-like putative cysteine hydrolases"/>
    <property type="match status" value="1"/>
</dbReference>
<keyword evidence="6" id="KW-0378">Hydrolase</keyword>